<evidence type="ECO:0000313" key="1">
    <source>
        <dbReference type="EMBL" id="CEK99532.1"/>
    </source>
</evidence>
<reference evidence="1" key="1">
    <citation type="submission" date="2014-12" db="EMBL/GenBank/DDBJ databases">
        <title>Insight into the proteome of Arion vulgaris.</title>
        <authorList>
            <person name="Aradska J."/>
            <person name="Bulat T."/>
            <person name="Smidak R."/>
            <person name="Sarate P."/>
            <person name="Gangsoo J."/>
            <person name="Sialana F."/>
            <person name="Bilban M."/>
            <person name="Lubec G."/>
        </authorList>
    </citation>
    <scope>NUCLEOTIDE SEQUENCE</scope>
    <source>
        <tissue evidence="1">Skin</tissue>
    </source>
</reference>
<dbReference type="AlphaFoldDB" id="A0A0B7C2X9"/>
<sequence length="75" mass="8433">IRSDDGPMAFIDFFLLTTHNQMIANRLLTRIKNFYALRGYTALHTAGSGAFGSFDVEGLAEMKHLKNKELSVLKE</sequence>
<name>A0A0B7C2X9_9EUPU</name>
<protein>
    <submittedName>
        <fullName evidence="1">Uncharacterized protein</fullName>
    </submittedName>
</protein>
<feature type="non-terminal residue" evidence="1">
    <location>
        <position position="75"/>
    </location>
</feature>
<dbReference type="EMBL" id="HACG01052661">
    <property type="protein sequence ID" value="CEK99532.1"/>
    <property type="molecule type" value="Transcribed_RNA"/>
</dbReference>
<gene>
    <name evidence="1" type="primary">ORF221494</name>
</gene>
<proteinExistence type="predicted"/>
<organism evidence="1">
    <name type="scientific">Arion vulgaris</name>
    <dbReference type="NCBI Taxonomy" id="1028688"/>
    <lineage>
        <taxon>Eukaryota</taxon>
        <taxon>Metazoa</taxon>
        <taxon>Spiralia</taxon>
        <taxon>Lophotrochozoa</taxon>
        <taxon>Mollusca</taxon>
        <taxon>Gastropoda</taxon>
        <taxon>Heterobranchia</taxon>
        <taxon>Euthyneura</taxon>
        <taxon>Panpulmonata</taxon>
        <taxon>Eupulmonata</taxon>
        <taxon>Stylommatophora</taxon>
        <taxon>Helicina</taxon>
        <taxon>Arionoidea</taxon>
        <taxon>Arionidae</taxon>
        <taxon>Arion</taxon>
    </lineage>
</organism>
<accession>A0A0B7C2X9</accession>
<feature type="non-terminal residue" evidence="1">
    <location>
        <position position="1"/>
    </location>
</feature>